<evidence type="ECO:0000313" key="2">
    <source>
        <dbReference type="Proteomes" id="UP000059419"/>
    </source>
</evidence>
<protein>
    <submittedName>
        <fullName evidence="1">Uncharacterized protein</fullName>
    </submittedName>
</protein>
<accession>A0A0U5LPE5</accession>
<proteinExistence type="predicted"/>
<name>A0A0U5LPE5_9GAMM</name>
<reference evidence="2" key="1">
    <citation type="submission" date="2015-11" db="EMBL/GenBank/DDBJ databases">
        <authorList>
            <person name="Blom J."/>
        </authorList>
    </citation>
    <scope>NUCLEOTIDE SEQUENCE [LARGE SCALE GENOMIC DNA]</scope>
</reference>
<dbReference type="KEGG" id="ege:EM595_2002"/>
<dbReference type="AlphaFoldDB" id="A0A0U5LPE5"/>
<dbReference type="Proteomes" id="UP000059419">
    <property type="component" value="Chromosome 1"/>
</dbReference>
<gene>
    <name evidence="1" type="ORF">EM595_2002</name>
</gene>
<dbReference type="STRING" id="1619313.EM595_2002"/>
<organism evidence="1 2">
    <name type="scientific">Duffyella gerundensis</name>
    <dbReference type="NCBI Taxonomy" id="1619313"/>
    <lineage>
        <taxon>Bacteria</taxon>
        <taxon>Pseudomonadati</taxon>
        <taxon>Pseudomonadota</taxon>
        <taxon>Gammaproteobacteria</taxon>
        <taxon>Enterobacterales</taxon>
        <taxon>Erwiniaceae</taxon>
        <taxon>Duffyella</taxon>
    </lineage>
</organism>
<sequence length="80" mass="8642">MPCRACRVPCPRNFSIPLSAYVENATIAAAKSCDAARISAQSAGAQAPQHVKISPLCTGLIKPWRIYSAQDNAEDFCLFE</sequence>
<dbReference type="PATRIC" id="fig|1619313.3.peg.2073"/>
<evidence type="ECO:0000313" key="1">
    <source>
        <dbReference type="EMBL" id="CUU24236.1"/>
    </source>
</evidence>
<dbReference type="EMBL" id="LN907827">
    <property type="protein sequence ID" value="CUU24236.1"/>
    <property type="molecule type" value="Genomic_DNA"/>
</dbReference>
<keyword evidence="2" id="KW-1185">Reference proteome</keyword>